<dbReference type="InterPro" id="IPR001338">
    <property type="entry name" value="Class_I_Hydrophobin"/>
</dbReference>
<dbReference type="GO" id="GO:0005199">
    <property type="term" value="F:structural constituent of cell wall"/>
    <property type="evidence" value="ECO:0007669"/>
    <property type="project" value="InterPro"/>
</dbReference>
<gene>
    <name evidence="3" type="ORF">N7498_010734</name>
</gene>
<evidence type="ECO:0000313" key="3">
    <source>
        <dbReference type="EMBL" id="KAJ5191749.1"/>
    </source>
</evidence>
<keyword evidence="4" id="KW-1185">Reference proteome</keyword>
<keyword evidence="2" id="KW-0964">Secreted</keyword>
<dbReference type="SMART" id="SM00075">
    <property type="entry name" value="HYDRO"/>
    <property type="match status" value="1"/>
</dbReference>
<comment type="similarity">
    <text evidence="2">Belongs to the fungal hydrophobin family.</text>
</comment>
<reference evidence="3" key="1">
    <citation type="submission" date="2022-12" db="EMBL/GenBank/DDBJ databases">
        <authorList>
            <person name="Petersen C."/>
        </authorList>
    </citation>
    <scope>NUCLEOTIDE SEQUENCE</scope>
    <source>
        <strain evidence="3">IBT 15544</strain>
    </source>
</reference>
<sequence length="152" mass="15362">MQFSLTAIALAFTTLAAAMPHEPGLVSHGDIRWKVPQGMTVQEAQAKCGDQAQLSCCNKAVYAGDTTDVNSGIGGGLLSHLIGTGSGASGAGIFSQCSKLDAQVALLIAVPIQNILDQHCKQNVACCAHDPSTASSDLVGAGLPCVALGSIL</sequence>
<comment type="subcellular location">
    <subcellularLocation>
        <location evidence="2">Secreted</location>
        <location evidence="2">Cell wall</location>
    </subcellularLocation>
</comment>
<keyword evidence="2" id="KW-0732">Signal</keyword>
<feature type="signal peptide" evidence="2">
    <location>
        <begin position="1"/>
        <end position="18"/>
    </location>
</feature>
<dbReference type="GeneID" id="83185091"/>
<dbReference type="AlphaFoldDB" id="A0A9W9J8I7"/>
<evidence type="ECO:0000256" key="2">
    <source>
        <dbReference type="RuleBase" id="RU365009"/>
    </source>
</evidence>
<keyword evidence="1 2" id="KW-1015">Disulfide bond</keyword>
<keyword evidence="2" id="KW-0134">Cell wall</keyword>
<accession>A0A9W9J8I7</accession>
<name>A0A9W9J8I7_9EURO</name>
<dbReference type="EMBL" id="JAPQKR010000016">
    <property type="protein sequence ID" value="KAJ5191749.1"/>
    <property type="molecule type" value="Genomic_DNA"/>
</dbReference>
<organism evidence="3 4">
    <name type="scientific">Penicillium cinerascens</name>
    <dbReference type="NCBI Taxonomy" id="70096"/>
    <lineage>
        <taxon>Eukaryota</taxon>
        <taxon>Fungi</taxon>
        <taxon>Dikarya</taxon>
        <taxon>Ascomycota</taxon>
        <taxon>Pezizomycotina</taxon>
        <taxon>Eurotiomycetes</taxon>
        <taxon>Eurotiomycetidae</taxon>
        <taxon>Eurotiales</taxon>
        <taxon>Aspergillaceae</taxon>
        <taxon>Penicillium</taxon>
    </lineage>
</organism>
<dbReference type="RefSeq" id="XP_058304689.1">
    <property type="nucleotide sequence ID" value="XM_058457790.1"/>
</dbReference>
<evidence type="ECO:0000256" key="1">
    <source>
        <dbReference type="ARBA" id="ARBA00023157"/>
    </source>
</evidence>
<comment type="caution">
    <text evidence="3">The sequence shown here is derived from an EMBL/GenBank/DDBJ whole genome shotgun (WGS) entry which is preliminary data.</text>
</comment>
<evidence type="ECO:0000313" key="4">
    <source>
        <dbReference type="Proteomes" id="UP001150904"/>
    </source>
</evidence>
<reference evidence="3" key="2">
    <citation type="journal article" date="2023" name="IMA Fungus">
        <title>Comparative genomic study of the Penicillium genus elucidates a diverse pangenome and 15 lateral gene transfer events.</title>
        <authorList>
            <person name="Petersen C."/>
            <person name="Sorensen T."/>
            <person name="Nielsen M.R."/>
            <person name="Sondergaard T.E."/>
            <person name="Sorensen J.L."/>
            <person name="Fitzpatrick D.A."/>
            <person name="Frisvad J.C."/>
            <person name="Nielsen K.L."/>
        </authorList>
    </citation>
    <scope>NUCLEOTIDE SEQUENCE</scope>
    <source>
        <strain evidence="3">IBT 15544</strain>
    </source>
</reference>
<dbReference type="Proteomes" id="UP001150904">
    <property type="component" value="Unassembled WGS sequence"/>
</dbReference>
<proteinExistence type="inferred from homology"/>
<dbReference type="OrthoDB" id="4225815at2759"/>
<dbReference type="Pfam" id="PF01185">
    <property type="entry name" value="Hydrophobin"/>
    <property type="match status" value="1"/>
</dbReference>
<feature type="chain" id="PRO_5041012961" description="Hydrophobin" evidence="2">
    <location>
        <begin position="19"/>
        <end position="152"/>
    </location>
</feature>
<dbReference type="GO" id="GO:0009277">
    <property type="term" value="C:fungal-type cell wall"/>
    <property type="evidence" value="ECO:0007669"/>
    <property type="project" value="InterPro"/>
</dbReference>
<protein>
    <recommendedName>
        <fullName evidence="2">Hydrophobin</fullName>
    </recommendedName>
</protein>